<dbReference type="InterPro" id="IPR009057">
    <property type="entry name" value="Homeodomain-like_sf"/>
</dbReference>
<keyword evidence="3" id="KW-0804">Transcription</keyword>
<dbReference type="SUPFAM" id="SSF46689">
    <property type="entry name" value="Homeodomain-like"/>
    <property type="match status" value="1"/>
</dbReference>
<evidence type="ECO:0000256" key="1">
    <source>
        <dbReference type="ARBA" id="ARBA00023015"/>
    </source>
</evidence>
<reference evidence="6" key="1">
    <citation type="submission" date="2021-01" db="EMBL/GenBank/DDBJ databases">
        <title>Whole genome shotgun sequence of Dactylosporangium siamense NBRC 106093.</title>
        <authorList>
            <person name="Komaki H."/>
            <person name="Tamura T."/>
        </authorList>
    </citation>
    <scope>NUCLEOTIDE SEQUENCE</scope>
    <source>
        <strain evidence="6">NBRC 106093</strain>
    </source>
</reference>
<comment type="caution">
    <text evidence="6">The sequence shown here is derived from an EMBL/GenBank/DDBJ whole genome shotgun (WGS) entry which is preliminary data.</text>
</comment>
<dbReference type="AlphaFoldDB" id="A0A919PTR2"/>
<evidence type="ECO:0000313" key="6">
    <source>
        <dbReference type="EMBL" id="GIG48338.1"/>
    </source>
</evidence>
<evidence type="ECO:0000256" key="4">
    <source>
        <dbReference type="PROSITE-ProRule" id="PRU00335"/>
    </source>
</evidence>
<feature type="domain" description="HTH tetR-type" evidence="5">
    <location>
        <begin position="16"/>
        <end position="77"/>
    </location>
</feature>
<evidence type="ECO:0000256" key="2">
    <source>
        <dbReference type="ARBA" id="ARBA00023125"/>
    </source>
</evidence>
<dbReference type="SUPFAM" id="SSF48498">
    <property type="entry name" value="Tetracyclin repressor-like, C-terminal domain"/>
    <property type="match status" value="1"/>
</dbReference>
<accession>A0A919PTR2</accession>
<dbReference type="InterPro" id="IPR025996">
    <property type="entry name" value="MT1864/Rv1816-like_C"/>
</dbReference>
<dbReference type="Proteomes" id="UP000660611">
    <property type="component" value="Unassembled WGS sequence"/>
</dbReference>
<sequence>MNTSGGRTRNRRGEGGLLRDEIVAAAERILEREGDEAAITLRSVAREAGISAPSIYAHFADRDAIVEAVLDIAFERLRQLILSTAGTDQDDPVVSLLAGCHAYVDFAVREPARYRVLFGRVREGRPELKMPLRMQDVPPQWRHRLQAFEVLVDGLAACVAAGRSDSTDPFVDATTIWTAMHGAVMMRQFVPGFPWPPFDEAVDALVLRIGRITG</sequence>
<keyword evidence="2 4" id="KW-0238">DNA-binding</keyword>
<evidence type="ECO:0000259" key="5">
    <source>
        <dbReference type="PROSITE" id="PS50977"/>
    </source>
</evidence>
<organism evidence="6 7">
    <name type="scientific">Dactylosporangium siamense</name>
    <dbReference type="NCBI Taxonomy" id="685454"/>
    <lineage>
        <taxon>Bacteria</taxon>
        <taxon>Bacillati</taxon>
        <taxon>Actinomycetota</taxon>
        <taxon>Actinomycetes</taxon>
        <taxon>Micromonosporales</taxon>
        <taxon>Micromonosporaceae</taxon>
        <taxon>Dactylosporangium</taxon>
    </lineage>
</organism>
<dbReference type="RefSeq" id="WP_203850047.1">
    <property type="nucleotide sequence ID" value="NZ_BAAAVW010000022.1"/>
</dbReference>
<dbReference type="InterPro" id="IPR036271">
    <property type="entry name" value="Tet_transcr_reg_TetR-rel_C_sf"/>
</dbReference>
<keyword evidence="1" id="KW-0805">Transcription regulation</keyword>
<keyword evidence="7" id="KW-1185">Reference proteome</keyword>
<dbReference type="EMBL" id="BONQ01000100">
    <property type="protein sequence ID" value="GIG48338.1"/>
    <property type="molecule type" value="Genomic_DNA"/>
</dbReference>
<dbReference type="GO" id="GO:0003700">
    <property type="term" value="F:DNA-binding transcription factor activity"/>
    <property type="evidence" value="ECO:0007669"/>
    <property type="project" value="TreeGrafter"/>
</dbReference>
<dbReference type="PROSITE" id="PS50977">
    <property type="entry name" value="HTH_TETR_2"/>
    <property type="match status" value="1"/>
</dbReference>
<gene>
    <name evidence="6" type="ORF">Dsi01nite_063790</name>
</gene>
<name>A0A919PTR2_9ACTN</name>
<dbReference type="GO" id="GO:0000976">
    <property type="term" value="F:transcription cis-regulatory region binding"/>
    <property type="evidence" value="ECO:0007669"/>
    <property type="project" value="TreeGrafter"/>
</dbReference>
<dbReference type="InterPro" id="IPR001647">
    <property type="entry name" value="HTH_TetR"/>
</dbReference>
<protein>
    <submittedName>
        <fullName evidence="6">TetR family transcriptional regulator</fullName>
    </submittedName>
</protein>
<dbReference type="PANTHER" id="PTHR30055">
    <property type="entry name" value="HTH-TYPE TRANSCRIPTIONAL REGULATOR RUTR"/>
    <property type="match status" value="1"/>
</dbReference>
<dbReference type="PANTHER" id="PTHR30055:SF234">
    <property type="entry name" value="HTH-TYPE TRANSCRIPTIONAL REGULATOR BETI"/>
    <property type="match status" value="1"/>
</dbReference>
<evidence type="ECO:0000256" key="3">
    <source>
        <dbReference type="ARBA" id="ARBA00023163"/>
    </source>
</evidence>
<feature type="DNA-binding region" description="H-T-H motif" evidence="4">
    <location>
        <begin position="40"/>
        <end position="59"/>
    </location>
</feature>
<evidence type="ECO:0000313" key="7">
    <source>
        <dbReference type="Proteomes" id="UP000660611"/>
    </source>
</evidence>
<dbReference type="Gene3D" id="1.10.357.10">
    <property type="entry name" value="Tetracycline Repressor, domain 2"/>
    <property type="match status" value="1"/>
</dbReference>
<dbReference type="Pfam" id="PF13305">
    <property type="entry name" value="TetR_C_33"/>
    <property type="match status" value="1"/>
</dbReference>
<dbReference type="InterPro" id="IPR050109">
    <property type="entry name" value="HTH-type_TetR-like_transc_reg"/>
</dbReference>
<proteinExistence type="predicted"/>
<dbReference type="Pfam" id="PF00440">
    <property type="entry name" value="TetR_N"/>
    <property type="match status" value="1"/>
</dbReference>